<sequence length="34" mass="3956">MIQNQYETPCGSPRESGEAKSVRRSERPQKGRHR</sequence>
<protein>
    <submittedName>
        <fullName evidence="2">Uncharacterized protein</fullName>
    </submittedName>
</protein>
<feature type="region of interest" description="Disordered" evidence="1">
    <location>
        <begin position="1"/>
        <end position="34"/>
    </location>
</feature>
<evidence type="ECO:0000256" key="1">
    <source>
        <dbReference type="SAM" id="MobiDB-lite"/>
    </source>
</evidence>
<comment type="caution">
    <text evidence="2">The sequence shown here is derived from an EMBL/GenBank/DDBJ whole genome shotgun (WGS) entry which is preliminary data.</text>
</comment>
<accession>A0A699WDG6</accession>
<name>A0A699WDG6_TANCI</name>
<dbReference type="AlphaFoldDB" id="A0A699WDG6"/>
<gene>
    <name evidence="2" type="ORF">Tci_917326</name>
</gene>
<feature type="compositionally biased region" description="Basic and acidic residues" evidence="1">
    <location>
        <begin position="15"/>
        <end position="34"/>
    </location>
</feature>
<feature type="non-terminal residue" evidence="2">
    <location>
        <position position="34"/>
    </location>
</feature>
<proteinExistence type="predicted"/>
<dbReference type="EMBL" id="BKCJ011646172">
    <property type="protein sequence ID" value="GFD45357.1"/>
    <property type="molecule type" value="Genomic_DNA"/>
</dbReference>
<organism evidence="2">
    <name type="scientific">Tanacetum cinerariifolium</name>
    <name type="common">Dalmatian daisy</name>
    <name type="synonym">Chrysanthemum cinerariifolium</name>
    <dbReference type="NCBI Taxonomy" id="118510"/>
    <lineage>
        <taxon>Eukaryota</taxon>
        <taxon>Viridiplantae</taxon>
        <taxon>Streptophyta</taxon>
        <taxon>Embryophyta</taxon>
        <taxon>Tracheophyta</taxon>
        <taxon>Spermatophyta</taxon>
        <taxon>Magnoliopsida</taxon>
        <taxon>eudicotyledons</taxon>
        <taxon>Gunneridae</taxon>
        <taxon>Pentapetalae</taxon>
        <taxon>asterids</taxon>
        <taxon>campanulids</taxon>
        <taxon>Asterales</taxon>
        <taxon>Asteraceae</taxon>
        <taxon>Asteroideae</taxon>
        <taxon>Anthemideae</taxon>
        <taxon>Anthemidinae</taxon>
        <taxon>Tanacetum</taxon>
    </lineage>
</organism>
<evidence type="ECO:0000313" key="2">
    <source>
        <dbReference type="EMBL" id="GFD45357.1"/>
    </source>
</evidence>
<reference evidence="2" key="1">
    <citation type="journal article" date="2019" name="Sci. Rep.">
        <title>Draft genome of Tanacetum cinerariifolium, the natural source of mosquito coil.</title>
        <authorList>
            <person name="Yamashiro T."/>
            <person name="Shiraishi A."/>
            <person name="Satake H."/>
            <person name="Nakayama K."/>
        </authorList>
    </citation>
    <scope>NUCLEOTIDE SEQUENCE</scope>
</reference>